<keyword evidence="1" id="KW-1133">Transmembrane helix</keyword>
<keyword evidence="3" id="KW-1185">Reference proteome</keyword>
<name>A0ABT1SY26_9SPHI</name>
<dbReference type="EMBL" id="JANHOH010000001">
    <property type="protein sequence ID" value="MCQ6957258.1"/>
    <property type="molecule type" value="Genomic_DNA"/>
</dbReference>
<dbReference type="Proteomes" id="UP001204376">
    <property type="component" value="Unassembled WGS sequence"/>
</dbReference>
<evidence type="ECO:0000313" key="2">
    <source>
        <dbReference type="EMBL" id="MCQ6957258.1"/>
    </source>
</evidence>
<dbReference type="RefSeq" id="WP_256537465.1">
    <property type="nucleotide sequence ID" value="NZ_JANHOH010000001.1"/>
</dbReference>
<evidence type="ECO:0000313" key="3">
    <source>
        <dbReference type="Proteomes" id="UP001204376"/>
    </source>
</evidence>
<accession>A0ABT1SY26</accession>
<feature type="transmembrane region" description="Helical" evidence="1">
    <location>
        <begin position="12"/>
        <end position="34"/>
    </location>
</feature>
<sequence length="200" mass="22947">MMADNSILIQVSAFSGLIGALLTQCLTGLFAYIGDKRKSDTALKNTYRNKQVDIAENFYFVTGEKMAVVKKNIGYWKNYNNARGEKSLDFLNKEMNKLNSYMDKLDAENWKYNLISLYFDVSLANDPVIESNLRSKEMYMKVLDLTDGIRHALDEEKGDLYELYNKAINEMCAHYEALYHRMAGDLGIVKRGLTKEFGIK</sequence>
<evidence type="ECO:0000256" key="1">
    <source>
        <dbReference type="SAM" id="Phobius"/>
    </source>
</evidence>
<organism evidence="2 3">
    <name type="scientific">Mucilaginibacter aquariorum</name>
    <dbReference type="NCBI Taxonomy" id="2967225"/>
    <lineage>
        <taxon>Bacteria</taxon>
        <taxon>Pseudomonadati</taxon>
        <taxon>Bacteroidota</taxon>
        <taxon>Sphingobacteriia</taxon>
        <taxon>Sphingobacteriales</taxon>
        <taxon>Sphingobacteriaceae</taxon>
        <taxon>Mucilaginibacter</taxon>
    </lineage>
</organism>
<keyword evidence="1" id="KW-0812">Transmembrane</keyword>
<evidence type="ECO:0008006" key="4">
    <source>
        <dbReference type="Google" id="ProtNLM"/>
    </source>
</evidence>
<gene>
    <name evidence="2" type="ORF">NPE20_04795</name>
</gene>
<reference evidence="2 3" key="1">
    <citation type="submission" date="2022-07" db="EMBL/GenBank/DDBJ databases">
        <title>Mucilaginibacter sp. JC4.</title>
        <authorList>
            <person name="Le V."/>
            <person name="Ko S.-R."/>
            <person name="Ahn C.-Y."/>
            <person name="Oh H.-M."/>
        </authorList>
    </citation>
    <scope>NUCLEOTIDE SEQUENCE [LARGE SCALE GENOMIC DNA]</scope>
    <source>
        <strain evidence="2 3">JC4</strain>
    </source>
</reference>
<comment type="caution">
    <text evidence="2">The sequence shown here is derived from an EMBL/GenBank/DDBJ whole genome shotgun (WGS) entry which is preliminary data.</text>
</comment>
<proteinExistence type="predicted"/>
<protein>
    <recommendedName>
        <fullName evidence="4">DUF4760 domain-containing protein</fullName>
    </recommendedName>
</protein>
<keyword evidence="1" id="KW-0472">Membrane</keyword>